<feature type="domain" description="Pyrroline-5-carboxylate reductase catalytic N-terminal" evidence="2">
    <location>
        <begin position="5"/>
        <end position="101"/>
    </location>
</feature>
<keyword evidence="1" id="KW-0560">Oxidoreductase</keyword>
<accession>Q8VPU7</accession>
<dbReference type="NCBIfam" id="TIGR01915">
    <property type="entry name" value="npdG"/>
    <property type="match status" value="1"/>
</dbReference>
<dbReference type="AlphaFoldDB" id="Q8VPU7"/>
<organism evidence="3">
    <name type="scientific">Nocardioides simplex</name>
    <name type="common">Arthrobacter simplex</name>
    <dbReference type="NCBI Taxonomy" id="2045"/>
    <lineage>
        <taxon>Bacteria</taxon>
        <taxon>Bacillati</taxon>
        <taxon>Actinomycetota</taxon>
        <taxon>Actinomycetes</taxon>
        <taxon>Propionibacteriales</taxon>
        <taxon>Nocardioidaceae</taxon>
        <taxon>Pimelobacter</taxon>
    </lineage>
</organism>
<dbReference type="GO" id="GO:0050661">
    <property type="term" value="F:NADP binding"/>
    <property type="evidence" value="ECO:0007669"/>
    <property type="project" value="InterPro"/>
</dbReference>
<dbReference type="GO" id="GO:0015677">
    <property type="term" value="P:copper ion import"/>
    <property type="evidence" value="ECO:0007669"/>
    <property type="project" value="TreeGrafter"/>
</dbReference>
<dbReference type="GO" id="GO:0016651">
    <property type="term" value="F:oxidoreductase activity, acting on NAD(P)H"/>
    <property type="evidence" value="ECO:0007669"/>
    <property type="project" value="InterPro"/>
</dbReference>
<dbReference type="Gene3D" id="3.40.50.720">
    <property type="entry name" value="NAD(P)-binding Rossmann-like Domain"/>
    <property type="match status" value="1"/>
</dbReference>
<dbReference type="GO" id="GO:0006740">
    <property type="term" value="P:NADPH regeneration"/>
    <property type="evidence" value="ECO:0007669"/>
    <property type="project" value="InterPro"/>
</dbReference>
<sequence>MQPTTIAVVGGTGPQGRGLARWFAQAGHTVILGSRSAERASAVADDVTARSGATVTGASNADAVASADIVLIVVPWDGHEELVADLAPRLAGKLVVSCVNPLGFDKRGAYGLDVVDGSAAEQTQRLVPTATVVGAFHHLSAVTLWDSEEPLDHEDVLVCGDDADARARVLELATAVTGRAGIEVGPLRLAAQLEPLTAVLIGVNRLYKTRSGVALAGVPR</sequence>
<dbReference type="InterPro" id="IPR036291">
    <property type="entry name" value="NAD(P)-bd_dom_sf"/>
</dbReference>
<dbReference type="Pfam" id="PF03807">
    <property type="entry name" value="F420_oxidored"/>
    <property type="match status" value="1"/>
</dbReference>
<evidence type="ECO:0000313" key="3">
    <source>
        <dbReference type="EMBL" id="AAK38741.1"/>
    </source>
</evidence>
<dbReference type="InterPro" id="IPR028939">
    <property type="entry name" value="P5C_Rdtase_cat_N"/>
</dbReference>
<protein>
    <submittedName>
        <fullName evidence="3">NADPH-dependent F420 reductase</fullName>
    </submittedName>
</protein>
<evidence type="ECO:0000259" key="2">
    <source>
        <dbReference type="Pfam" id="PF03807"/>
    </source>
</evidence>
<dbReference type="PANTHER" id="PTHR14239">
    <property type="entry name" value="DUDULIN-RELATED"/>
    <property type="match status" value="1"/>
</dbReference>
<name>Q8VPU7_NOCSI</name>
<reference evidence="3" key="1">
    <citation type="submission" date="2001-04" db="EMBL/GenBank/DDBJ databases">
        <title>Genes of Initial Degradation of 2,4,6-Trinitrophenol (Picric Acid) and 2,4-Dinitrophenol by Nocardioides simplex FJ2-1A.</title>
        <authorList>
            <person name="Ebert S."/>
            <person name="Walters D.M."/>
            <person name="Lakner S."/>
            <person name="Knackmuss H.-J."/>
        </authorList>
    </citation>
    <scope>NUCLEOTIDE SEQUENCE</scope>
    <source>
        <strain evidence="3">FJ2-1A</strain>
    </source>
</reference>
<dbReference type="GO" id="GO:0008823">
    <property type="term" value="F:cupric reductase (NADH) activity"/>
    <property type="evidence" value="ECO:0007669"/>
    <property type="project" value="TreeGrafter"/>
</dbReference>
<evidence type="ECO:0000256" key="1">
    <source>
        <dbReference type="ARBA" id="ARBA00023002"/>
    </source>
</evidence>
<dbReference type="GO" id="GO:0070967">
    <property type="term" value="F:coenzyme F420 binding"/>
    <property type="evidence" value="ECO:0007669"/>
    <property type="project" value="InterPro"/>
</dbReference>
<dbReference type="GO" id="GO:0005886">
    <property type="term" value="C:plasma membrane"/>
    <property type="evidence" value="ECO:0007669"/>
    <property type="project" value="TreeGrafter"/>
</dbReference>
<dbReference type="EMBL" id="AY029522">
    <property type="protein sequence ID" value="AAK38741.1"/>
    <property type="molecule type" value="Genomic_DNA"/>
</dbReference>
<dbReference type="GO" id="GO:0052851">
    <property type="term" value="F:ferric-chelate reductase (NADPH) activity"/>
    <property type="evidence" value="ECO:0007669"/>
    <property type="project" value="TreeGrafter"/>
</dbReference>
<dbReference type="InterPro" id="IPR010185">
    <property type="entry name" value="NpdG"/>
</dbReference>
<dbReference type="PANTHER" id="PTHR14239:SF0">
    <property type="entry name" value="F420-DEPENDENT NADP REDUCTASE"/>
    <property type="match status" value="1"/>
</dbReference>
<proteinExistence type="predicted"/>
<dbReference type="InterPro" id="IPR051267">
    <property type="entry name" value="STEAP_metalloreductase"/>
</dbReference>
<dbReference type="SUPFAM" id="SSF51735">
    <property type="entry name" value="NAD(P)-binding Rossmann-fold domains"/>
    <property type="match status" value="1"/>
</dbReference>